<sequence length="493" mass="54398">MPNDNSHACHEGVNVDAQVMHGYRSVFMSHWAHTAWNPLSNGCEVREINEDSDAEKHDFGSEVAKYGSVHAGAVGEADMDTRVTYNNELDLGKSKKASLDSKSFPIFRKKTNGISSLKREWDGVPHGKDRQFEIEASSGDDNVSLCRTRSYLLSTSAHAPPRTETLVRKNQLLSKDISSVPPLMNSWYTVEQNNLAVSTSLWNGFVKPASDKVTNGQDRGKTSSIPGQHEVYQSSYKCFGDSQKSPTSQVVITSVGEGNKRKLVYVALPDINHEPPEVLTIASPVALACTLADRETSTSITHSLYVEHLLSHADGHAMSKSSNSTLGPDSSSRWVKRLKLCPPSPANGTRSATIEETSLYGKVNNIFSKMKGNKTSLEPKMAYHAEVQMVPDLCATGSTNGNSSYTKENKTAAITLSHPWIRRWSRNHDVSPQKRHELAELRKPKSSNTLEEFQKKQFPSIAAMAMMGKVMNCLNPSEFMKKGPVVVWNVKGF</sequence>
<dbReference type="InterPro" id="IPR037476">
    <property type="entry name" value="PCH1"/>
</dbReference>
<name>A0AAV1Y5K2_LUPLU</name>
<reference evidence="1 2" key="1">
    <citation type="submission" date="2024-03" db="EMBL/GenBank/DDBJ databases">
        <authorList>
            <person name="Martinez-Hernandez J."/>
        </authorList>
    </citation>
    <scope>NUCLEOTIDE SEQUENCE [LARGE SCALE GENOMIC DNA]</scope>
</reference>
<dbReference type="EMBL" id="CAXHTB010000021">
    <property type="protein sequence ID" value="CAL0329243.1"/>
    <property type="molecule type" value="Genomic_DNA"/>
</dbReference>
<organism evidence="1 2">
    <name type="scientific">Lupinus luteus</name>
    <name type="common">European yellow lupine</name>
    <dbReference type="NCBI Taxonomy" id="3873"/>
    <lineage>
        <taxon>Eukaryota</taxon>
        <taxon>Viridiplantae</taxon>
        <taxon>Streptophyta</taxon>
        <taxon>Embryophyta</taxon>
        <taxon>Tracheophyta</taxon>
        <taxon>Spermatophyta</taxon>
        <taxon>Magnoliopsida</taxon>
        <taxon>eudicotyledons</taxon>
        <taxon>Gunneridae</taxon>
        <taxon>Pentapetalae</taxon>
        <taxon>rosids</taxon>
        <taxon>fabids</taxon>
        <taxon>Fabales</taxon>
        <taxon>Fabaceae</taxon>
        <taxon>Papilionoideae</taxon>
        <taxon>50 kb inversion clade</taxon>
        <taxon>genistoids sensu lato</taxon>
        <taxon>core genistoids</taxon>
        <taxon>Genisteae</taxon>
        <taxon>Lupinus</taxon>
    </lineage>
</organism>
<dbReference type="PANTHER" id="PTHR36062:SF1">
    <property type="entry name" value="OS01G0687300 PROTEIN"/>
    <property type="match status" value="1"/>
</dbReference>
<comment type="caution">
    <text evidence="1">The sequence shown here is derived from an EMBL/GenBank/DDBJ whole genome shotgun (WGS) entry which is preliminary data.</text>
</comment>
<evidence type="ECO:0000313" key="2">
    <source>
        <dbReference type="Proteomes" id="UP001497480"/>
    </source>
</evidence>
<proteinExistence type="predicted"/>
<protein>
    <recommendedName>
        <fullName evidence="3">F-box protein</fullName>
    </recommendedName>
</protein>
<evidence type="ECO:0008006" key="3">
    <source>
        <dbReference type="Google" id="ProtNLM"/>
    </source>
</evidence>
<keyword evidence="2" id="KW-1185">Reference proteome</keyword>
<dbReference type="PANTHER" id="PTHR36062">
    <property type="entry name" value="OS01G0687300 PROTEIN"/>
    <property type="match status" value="1"/>
</dbReference>
<dbReference type="GO" id="GO:0010099">
    <property type="term" value="P:regulation of photomorphogenesis"/>
    <property type="evidence" value="ECO:0007669"/>
    <property type="project" value="InterPro"/>
</dbReference>
<gene>
    <name evidence="1" type="ORF">LLUT_LOCUS30303</name>
</gene>
<accession>A0AAV1Y5K2</accession>
<dbReference type="AlphaFoldDB" id="A0AAV1Y5K2"/>
<dbReference type="Proteomes" id="UP001497480">
    <property type="component" value="Unassembled WGS sequence"/>
</dbReference>
<evidence type="ECO:0000313" key="1">
    <source>
        <dbReference type="EMBL" id="CAL0329243.1"/>
    </source>
</evidence>